<reference evidence="2" key="1">
    <citation type="submission" date="2019-12" db="EMBL/GenBank/DDBJ databases">
        <title>Genome sequencing and annotation of Brassica cretica.</title>
        <authorList>
            <person name="Studholme D.J."/>
            <person name="Sarris P."/>
        </authorList>
    </citation>
    <scope>NUCLEOTIDE SEQUENCE</scope>
    <source>
        <strain evidence="2">PFS-109/04</strain>
        <tissue evidence="2">Leaf</tissue>
    </source>
</reference>
<name>A0A8S9QDU1_BRACR</name>
<dbReference type="EMBL" id="QGKX02001290">
    <property type="protein sequence ID" value="KAF3540387.1"/>
    <property type="molecule type" value="Genomic_DNA"/>
</dbReference>
<feature type="region of interest" description="Disordered" evidence="1">
    <location>
        <begin position="78"/>
        <end position="97"/>
    </location>
</feature>
<gene>
    <name evidence="2" type="ORF">F2Q69_00022619</name>
</gene>
<evidence type="ECO:0000313" key="3">
    <source>
        <dbReference type="Proteomes" id="UP000712600"/>
    </source>
</evidence>
<sequence length="140" mass="15799">MYVHIAMSRDYVRGWALRDVWASGATLIVRVGVQRRLDLRCYWCGRVASCVVMLELNFHSGSSVYSSQWFACLASHTSRSDSPVAHPSSSSCRGNGCYNEAEGKRVEKEGRNVEGKIMSHVDRRAWNQSWQRAWGLDGAK</sequence>
<dbReference type="AlphaFoldDB" id="A0A8S9QDU1"/>
<dbReference type="Proteomes" id="UP000712600">
    <property type="component" value="Unassembled WGS sequence"/>
</dbReference>
<organism evidence="2 3">
    <name type="scientific">Brassica cretica</name>
    <name type="common">Mustard</name>
    <dbReference type="NCBI Taxonomy" id="69181"/>
    <lineage>
        <taxon>Eukaryota</taxon>
        <taxon>Viridiplantae</taxon>
        <taxon>Streptophyta</taxon>
        <taxon>Embryophyta</taxon>
        <taxon>Tracheophyta</taxon>
        <taxon>Spermatophyta</taxon>
        <taxon>Magnoliopsida</taxon>
        <taxon>eudicotyledons</taxon>
        <taxon>Gunneridae</taxon>
        <taxon>Pentapetalae</taxon>
        <taxon>rosids</taxon>
        <taxon>malvids</taxon>
        <taxon>Brassicales</taxon>
        <taxon>Brassicaceae</taxon>
        <taxon>Brassiceae</taxon>
        <taxon>Brassica</taxon>
    </lineage>
</organism>
<protein>
    <submittedName>
        <fullName evidence="2">Uncharacterized protein</fullName>
    </submittedName>
</protein>
<accession>A0A8S9QDU1</accession>
<feature type="compositionally biased region" description="Low complexity" evidence="1">
    <location>
        <begin position="80"/>
        <end position="91"/>
    </location>
</feature>
<evidence type="ECO:0000256" key="1">
    <source>
        <dbReference type="SAM" id="MobiDB-lite"/>
    </source>
</evidence>
<comment type="caution">
    <text evidence="2">The sequence shown here is derived from an EMBL/GenBank/DDBJ whole genome shotgun (WGS) entry which is preliminary data.</text>
</comment>
<proteinExistence type="predicted"/>
<evidence type="ECO:0000313" key="2">
    <source>
        <dbReference type="EMBL" id="KAF3540387.1"/>
    </source>
</evidence>